<dbReference type="EMBL" id="CAJEWN010000769">
    <property type="protein sequence ID" value="CAD2189764.1"/>
    <property type="molecule type" value="Genomic_DNA"/>
</dbReference>
<evidence type="ECO:0000259" key="3">
    <source>
        <dbReference type="PROSITE" id="PS50235"/>
    </source>
</evidence>
<dbReference type="PANTHER" id="PTHR21646">
    <property type="entry name" value="UBIQUITIN CARBOXYL-TERMINAL HYDROLASE"/>
    <property type="match status" value="1"/>
</dbReference>
<dbReference type="InterPro" id="IPR028889">
    <property type="entry name" value="USP"/>
</dbReference>
<dbReference type="GO" id="GO:0016579">
    <property type="term" value="P:protein deubiquitination"/>
    <property type="evidence" value="ECO:0007669"/>
    <property type="project" value="InterPro"/>
</dbReference>
<sequence length="206" mass="24749">MYLNFILLIEPIQFWTCPKCKKPSGSMQIKFDRLPDILVFYIKRFDHSGENTKNNIEIVHSPEELDMSSYFINKLSKNSDENKYDLSCVIFHNGSEFSSGHYTAAVRNFIDGKWRLFNDNEVLDKSVNEICSSSNSYILFYQRRRRSIPWFPQNVTYHIIKKYQQEMVRDERDYNKQPWLMRFFAPNSFQNIEEDYTDHISIYLEN</sequence>
<dbReference type="OrthoDB" id="5868115at2759"/>
<name>A0A6V7WRU1_MELEN</name>
<reference evidence="4 5" key="1">
    <citation type="submission" date="2020-08" db="EMBL/GenBank/DDBJ databases">
        <authorList>
            <person name="Koutsovoulos G."/>
            <person name="Danchin GJ E."/>
        </authorList>
    </citation>
    <scope>NUCLEOTIDE SEQUENCE [LARGE SCALE GENOMIC DNA]</scope>
</reference>
<comment type="catalytic activity">
    <reaction evidence="1">
        <text>Thiol-dependent hydrolysis of ester, thioester, amide, peptide and isopeptide bonds formed by the C-terminal Gly of ubiquitin (a 76-residue protein attached to proteins as an intracellular targeting signal).</text>
        <dbReference type="EC" id="3.4.19.12"/>
    </reaction>
</comment>
<dbReference type="InterPro" id="IPR018200">
    <property type="entry name" value="USP_CS"/>
</dbReference>
<dbReference type="PROSITE" id="PS50235">
    <property type="entry name" value="USP_3"/>
    <property type="match status" value="1"/>
</dbReference>
<organism evidence="4 5">
    <name type="scientific">Meloidogyne enterolobii</name>
    <name type="common">Root-knot nematode worm</name>
    <name type="synonym">Meloidogyne mayaguensis</name>
    <dbReference type="NCBI Taxonomy" id="390850"/>
    <lineage>
        <taxon>Eukaryota</taxon>
        <taxon>Metazoa</taxon>
        <taxon>Ecdysozoa</taxon>
        <taxon>Nematoda</taxon>
        <taxon>Chromadorea</taxon>
        <taxon>Rhabditida</taxon>
        <taxon>Tylenchina</taxon>
        <taxon>Tylenchomorpha</taxon>
        <taxon>Tylenchoidea</taxon>
        <taxon>Meloidogynidae</taxon>
        <taxon>Meloidogyninae</taxon>
        <taxon>Meloidogyne</taxon>
    </lineage>
</organism>
<protein>
    <recommendedName>
        <fullName evidence="2">ubiquitinyl hydrolase 1</fullName>
        <ecNumber evidence="2">3.4.19.12</ecNumber>
    </recommendedName>
</protein>
<dbReference type="Gene3D" id="3.90.70.10">
    <property type="entry name" value="Cysteine proteinases"/>
    <property type="match status" value="1"/>
</dbReference>
<proteinExistence type="predicted"/>
<dbReference type="PROSITE" id="PS00973">
    <property type="entry name" value="USP_2"/>
    <property type="match status" value="1"/>
</dbReference>
<dbReference type="InterPro" id="IPR050185">
    <property type="entry name" value="Ub_carboxyl-term_hydrolase"/>
</dbReference>
<gene>
    <name evidence="4" type="ORF">MENT_LOCUS42505</name>
</gene>
<dbReference type="InterPro" id="IPR001394">
    <property type="entry name" value="Peptidase_C19_UCH"/>
</dbReference>
<dbReference type="CDD" id="cd02257">
    <property type="entry name" value="Peptidase_C19"/>
    <property type="match status" value="1"/>
</dbReference>
<dbReference type="EC" id="3.4.19.12" evidence="2"/>
<evidence type="ECO:0000313" key="5">
    <source>
        <dbReference type="Proteomes" id="UP000580250"/>
    </source>
</evidence>
<evidence type="ECO:0000256" key="2">
    <source>
        <dbReference type="ARBA" id="ARBA00012759"/>
    </source>
</evidence>
<dbReference type="InterPro" id="IPR038765">
    <property type="entry name" value="Papain-like_cys_pep_sf"/>
</dbReference>
<feature type="domain" description="USP" evidence="3">
    <location>
        <begin position="1"/>
        <end position="144"/>
    </location>
</feature>
<dbReference type="GO" id="GO:0004843">
    <property type="term" value="F:cysteine-type deubiquitinase activity"/>
    <property type="evidence" value="ECO:0007669"/>
    <property type="project" value="UniProtKB-EC"/>
</dbReference>
<dbReference type="Proteomes" id="UP000580250">
    <property type="component" value="Unassembled WGS sequence"/>
</dbReference>
<dbReference type="Pfam" id="PF00443">
    <property type="entry name" value="UCH"/>
    <property type="match status" value="1"/>
</dbReference>
<dbReference type="SUPFAM" id="SSF54001">
    <property type="entry name" value="Cysteine proteinases"/>
    <property type="match status" value="1"/>
</dbReference>
<dbReference type="AlphaFoldDB" id="A0A6V7WRU1"/>
<comment type="caution">
    <text evidence="4">The sequence shown here is derived from an EMBL/GenBank/DDBJ whole genome shotgun (WGS) entry which is preliminary data.</text>
</comment>
<evidence type="ECO:0000256" key="1">
    <source>
        <dbReference type="ARBA" id="ARBA00000707"/>
    </source>
</evidence>
<accession>A0A6V7WRU1</accession>
<evidence type="ECO:0000313" key="4">
    <source>
        <dbReference type="EMBL" id="CAD2189764.1"/>
    </source>
</evidence>